<comment type="subcellular location">
    <subcellularLocation>
        <location evidence="1">Endomembrane system</location>
        <topology evidence="1">Multi-pass membrane protein</topology>
    </subcellularLocation>
</comment>
<dbReference type="AlphaFoldDB" id="A0A939T664"/>
<dbReference type="PANTHER" id="PTHR43337:SF1">
    <property type="entry name" value="XANTHINE_URACIL PERMEASE C887.17-RELATED"/>
    <property type="match status" value="1"/>
</dbReference>
<organism evidence="9 10">
    <name type="scientific">Actinomadura barringtoniae</name>
    <dbReference type="NCBI Taxonomy" id="1427535"/>
    <lineage>
        <taxon>Bacteria</taxon>
        <taxon>Bacillati</taxon>
        <taxon>Actinomycetota</taxon>
        <taxon>Actinomycetes</taxon>
        <taxon>Streptosporangiales</taxon>
        <taxon>Thermomonosporaceae</taxon>
        <taxon>Actinomadura</taxon>
    </lineage>
</organism>
<feature type="transmembrane region" description="Helical" evidence="8">
    <location>
        <begin position="116"/>
        <end position="134"/>
    </location>
</feature>
<feature type="region of interest" description="Disordered" evidence="7">
    <location>
        <begin position="1"/>
        <end position="40"/>
    </location>
</feature>
<feature type="transmembrane region" description="Helical" evidence="8">
    <location>
        <begin position="90"/>
        <end position="111"/>
    </location>
</feature>
<evidence type="ECO:0000256" key="7">
    <source>
        <dbReference type="SAM" id="MobiDB-lite"/>
    </source>
</evidence>
<feature type="transmembrane region" description="Helical" evidence="8">
    <location>
        <begin position="240"/>
        <end position="258"/>
    </location>
</feature>
<evidence type="ECO:0000256" key="8">
    <source>
        <dbReference type="SAM" id="Phobius"/>
    </source>
</evidence>
<dbReference type="Proteomes" id="UP000669179">
    <property type="component" value="Unassembled WGS sequence"/>
</dbReference>
<gene>
    <name evidence="9" type="ORF">J4573_25225</name>
</gene>
<name>A0A939T664_9ACTN</name>
<evidence type="ECO:0000256" key="4">
    <source>
        <dbReference type="ARBA" id="ARBA00022692"/>
    </source>
</evidence>
<keyword evidence="10" id="KW-1185">Reference proteome</keyword>
<evidence type="ECO:0000313" key="10">
    <source>
        <dbReference type="Proteomes" id="UP000669179"/>
    </source>
</evidence>
<dbReference type="GO" id="GO:0005345">
    <property type="term" value="F:purine nucleobase transmembrane transporter activity"/>
    <property type="evidence" value="ECO:0007669"/>
    <property type="project" value="TreeGrafter"/>
</dbReference>
<keyword evidence="6 8" id="KW-0472">Membrane</keyword>
<feature type="transmembrane region" description="Helical" evidence="8">
    <location>
        <begin position="299"/>
        <end position="324"/>
    </location>
</feature>
<keyword evidence="4 8" id="KW-0812">Transmembrane</keyword>
<dbReference type="GO" id="GO:0012505">
    <property type="term" value="C:endomembrane system"/>
    <property type="evidence" value="ECO:0007669"/>
    <property type="project" value="UniProtKB-SubCell"/>
</dbReference>
<evidence type="ECO:0000256" key="2">
    <source>
        <dbReference type="ARBA" id="ARBA00005697"/>
    </source>
</evidence>
<keyword evidence="3" id="KW-0813">Transport</keyword>
<accession>A0A939T664</accession>
<feature type="transmembrane region" description="Helical" evidence="8">
    <location>
        <begin position="58"/>
        <end position="78"/>
    </location>
</feature>
<reference evidence="9" key="1">
    <citation type="submission" date="2021-03" db="EMBL/GenBank/DDBJ databases">
        <authorList>
            <person name="Kanchanasin P."/>
            <person name="Saeng-In P."/>
            <person name="Phongsopitanun W."/>
            <person name="Yuki M."/>
            <person name="Kudo T."/>
            <person name="Ohkuma M."/>
            <person name="Tanasupawat S."/>
        </authorList>
    </citation>
    <scope>NUCLEOTIDE SEQUENCE</scope>
    <source>
        <strain evidence="9">GKU 128</strain>
    </source>
</reference>
<feature type="transmembrane region" description="Helical" evidence="8">
    <location>
        <begin position="140"/>
        <end position="163"/>
    </location>
</feature>
<evidence type="ECO:0000256" key="1">
    <source>
        <dbReference type="ARBA" id="ARBA00004127"/>
    </source>
</evidence>
<protein>
    <submittedName>
        <fullName evidence="9">NCS2 family permease</fullName>
    </submittedName>
</protein>
<comment type="similarity">
    <text evidence="2">Belongs to the nucleobase:cation symporter-2 (NCS2) (TC 2.A.40) family. Azg-like subfamily.</text>
</comment>
<proteinExistence type="inferred from homology"/>
<dbReference type="EMBL" id="JAGEOJ010000010">
    <property type="protein sequence ID" value="MBO2450429.1"/>
    <property type="molecule type" value="Genomic_DNA"/>
</dbReference>
<dbReference type="PANTHER" id="PTHR43337">
    <property type="entry name" value="XANTHINE/URACIL PERMEASE C887.17-RELATED"/>
    <property type="match status" value="1"/>
</dbReference>
<evidence type="ECO:0000256" key="6">
    <source>
        <dbReference type="ARBA" id="ARBA00023136"/>
    </source>
</evidence>
<feature type="transmembrane region" description="Helical" evidence="8">
    <location>
        <begin position="475"/>
        <end position="493"/>
    </location>
</feature>
<dbReference type="InterPro" id="IPR006043">
    <property type="entry name" value="NCS2"/>
</dbReference>
<feature type="transmembrane region" description="Helical" evidence="8">
    <location>
        <begin position="175"/>
        <end position="194"/>
    </location>
</feature>
<comment type="caution">
    <text evidence="9">The sequence shown here is derived from an EMBL/GenBank/DDBJ whole genome shotgun (WGS) entry which is preliminary data.</text>
</comment>
<dbReference type="Pfam" id="PF00860">
    <property type="entry name" value="Xan_ur_permease"/>
    <property type="match status" value="1"/>
</dbReference>
<feature type="transmembrane region" description="Helical" evidence="8">
    <location>
        <begin position="432"/>
        <end position="463"/>
    </location>
</feature>
<dbReference type="GO" id="GO:0005886">
    <property type="term" value="C:plasma membrane"/>
    <property type="evidence" value="ECO:0007669"/>
    <property type="project" value="TreeGrafter"/>
</dbReference>
<evidence type="ECO:0000256" key="5">
    <source>
        <dbReference type="ARBA" id="ARBA00022989"/>
    </source>
</evidence>
<dbReference type="InterPro" id="IPR045018">
    <property type="entry name" value="Azg-like"/>
</dbReference>
<sequence>MGPSGGRPRPEGGHRTVTETQARPPKSPSSPPAGSGSALDRFFDLSGRGTTVARELRGGITTFVAMAYLVVLIPLIIGDAKDVTGAKLDPAQLTTMVALSAGLTTILMGVVGNAPLAMAAGLGVTPIVVFQAAPHMTWPQAMGLVVLEGVIIVLFALTGIRTLIMDAIPLAIKQAIGVGIGAFIALIGLVDAGFVGHHETASTAVGLGVFGKLAGWPVAVFCAGLVLMLVLFIRRVPGAMLISIVATTVLAIVIDKVATVNPKLWGPVEPKVPDKIIATPDFGLMFKVDLFGGFERAGVVTASVVLFTLVLSGFFDAMGTILGVGEEAGMLDEKGKLPGLNKILTVDGFGAIVGGGINGSANTAVVESAAGVAEGARTGLASVFTGVLLTALIFLTPLAGVIPIGAAAPALVIVGALMMSHARKIDWEDLEVAIPAFLVIVLMPFTYSITNGVAAGVLAFTLLKIAKGKFAEIHWLNYVLSVVFVAYFALHPIEEALGIK</sequence>
<keyword evidence="5 8" id="KW-1133">Transmembrane helix</keyword>
<feature type="transmembrane region" description="Helical" evidence="8">
    <location>
        <begin position="387"/>
        <end position="420"/>
    </location>
</feature>
<feature type="compositionally biased region" description="Basic and acidic residues" evidence="7">
    <location>
        <begin position="8"/>
        <end position="17"/>
    </location>
</feature>
<evidence type="ECO:0000313" key="9">
    <source>
        <dbReference type="EMBL" id="MBO2450429.1"/>
    </source>
</evidence>
<feature type="transmembrane region" description="Helical" evidence="8">
    <location>
        <begin position="214"/>
        <end position="233"/>
    </location>
</feature>
<evidence type="ECO:0000256" key="3">
    <source>
        <dbReference type="ARBA" id="ARBA00022448"/>
    </source>
</evidence>